<dbReference type="InterPro" id="IPR047324">
    <property type="entry name" value="LbH_gamma_CA-like"/>
</dbReference>
<dbReference type="Proteomes" id="UP000696931">
    <property type="component" value="Unassembled WGS sequence"/>
</dbReference>
<sequence>MNDRHRDFPNALDLHPTAFVAPGAIVVGEVKLGARSSVWFNTVARGDSERIEIGDDTNIQDNSVVHVDEGMPAIVGNRVTVGHRAIVHGCVVEDDVLIGMGAVVLSGARIGTGSLIGAGALVKEGQVIPPGSLALGAPARVIGPVSEAHTQAIAVGAKHYAELSRAYLKRGVEAVRTSSTHLLPVAAQGMTWLEWEQRLDVLRGSPAWAAAQLAAAGEARFAARPAPGRWGGTDVLCHLRDCDRDLMHVRLVRMVAEDFPALPPSALETGMYAATSAAEALAAWTAERAAAMRVLERLRADAWRRPWVHAKFGPLTLADHVRMWSDHDLSHRRQIRAALEGAA</sequence>
<proteinExistence type="predicted"/>
<evidence type="ECO:0000259" key="1">
    <source>
        <dbReference type="Pfam" id="PF12867"/>
    </source>
</evidence>
<accession>A0A933SJU2</accession>
<name>A0A933SJU2_UNCEI</name>
<dbReference type="InterPro" id="IPR001451">
    <property type="entry name" value="Hexapep"/>
</dbReference>
<dbReference type="Pfam" id="PF00132">
    <property type="entry name" value="Hexapep"/>
    <property type="match status" value="1"/>
</dbReference>
<dbReference type="InterPro" id="IPR050484">
    <property type="entry name" value="Transf_Hexapept/Carb_Anhydrase"/>
</dbReference>
<dbReference type="PANTHER" id="PTHR13061:SF29">
    <property type="entry name" value="GAMMA CARBONIC ANHYDRASE-LIKE 1, MITOCHONDRIAL-RELATED"/>
    <property type="match status" value="1"/>
</dbReference>
<dbReference type="EMBL" id="JACRIW010000121">
    <property type="protein sequence ID" value="MBI5171174.1"/>
    <property type="molecule type" value="Genomic_DNA"/>
</dbReference>
<dbReference type="CDD" id="cd04645">
    <property type="entry name" value="LbH_gamma_CA_like"/>
    <property type="match status" value="1"/>
</dbReference>
<dbReference type="PANTHER" id="PTHR13061">
    <property type="entry name" value="DYNACTIN SUBUNIT P25"/>
    <property type="match status" value="1"/>
</dbReference>
<gene>
    <name evidence="2" type="ORF">HZA61_16930</name>
</gene>
<dbReference type="Gene3D" id="2.160.10.10">
    <property type="entry name" value="Hexapeptide repeat proteins"/>
    <property type="match status" value="1"/>
</dbReference>
<dbReference type="InterPro" id="IPR034660">
    <property type="entry name" value="DinB/YfiT-like"/>
</dbReference>
<dbReference type="InterPro" id="IPR024775">
    <property type="entry name" value="DinB-like"/>
</dbReference>
<evidence type="ECO:0000313" key="3">
    <source>
        <dbReference type="Proteomes" id="UP000696931"/>
    </source>
</evidence>
<feature type="domain" description="DinB-like" evidence="1">
    <location>
        <begin position="213"/>
        <end position="335"/>
    </location>
</feature>
<dbReference type="SUPFAM" id="SSF109854">
    <property type="entry name" value="DinB/YfiT-like putative metalloenzymes"/>
    <property type="match status" value="1"/>
</dbReference>
<protein>
    <submittedName>
        <fullName evidence="2">Gamma carbonic anhydrase family protein</fullName>
    </submittedName>
</protein>
<dbReference type="SUPFAM" id="SSF51161">
    <property type="entry name" value="Trimeric LpxA-like enzymes"/>
    <property type="match status" value="1"/>
</dbReference>
<organism evidence="2 3">
    <name type="scientific">Eiseniibacteriota bacterium</name>
    <dbReference type="NCBI Taxonomy" id="2212470"/>
    <lineage>
        <taxon>Bacteria</taxon>
        <taxon>Candidatus Eiseniibacteriota</taxon>
    </lineage>
</organism>
<evidence type="ECO:0000313" key="2">
    <source>
        <dbReference type="EMBL" id="MBI5171174.1"/>
    </source>
</evidence>
<dbReference type="Pfam" id="PF12867">
    <property type="entry name" value="DinB_2"/>
    <property type="match status" value="1"/>
</dbReference>
<dbReference type="Gene3D" id="1.20.120.450">
    <property type="entry name" value="dinb family like domain"/>
    <property type="match status" value="1"/>
</dbReference>
<dbReference type="InterPro" id="IPR011004">
    <property type="entry name" value="Trimer_LpxA-like_sf"/>
</dbReference>
<dbReference type="AlphaFoldDB" id="A0A933SJU2"/>
<comment type="caution">
    <text evidence="2">The sequence shown here is derived from an EMBL/GenBank/DDBJ whole genome shotgun (WGS) entry which is preliminary data.</text>
</comment>
<reference evidence="2" key="1">
    <citation type="submission" date="2020-07" db="EMBL/GenBank/DDBJ databases">
        <title>Huge and variable diversity of episymbiotic CPR bacteria and DPANN archaea in groundwater ecosystems.</title>
        <authorList>
            <person name="He C.Y."/>
            <person name="Keren R."/>
            <person name="Whittaker M."/>
            <person name="Farag I.F."/>
            <person name="Doudna J."/>
            <person name="Cate J.H.D."/>
            <person name="Banfield J.F."/>
        </authorList>
    </citation>
    <scope>NUCLEOTIDE SEQUENCE</scope>
    <source>
        <strain evidence="2">NC_groundwater_1813_Pr3_B-0.1um_71_17</strain>
    </source>
</reference>